<dbReference type="RefSeq" id="WP_265680663.1">
    <property type="nucleotide sequence ID" value="NZ_CP120863.1"/>
</dbReference>
<sequence>MYYDRPSLGQRLARLPGQLLLALINATALLVIVACVLAIVVLNRVDNAGSKIAGNLTDAALARLQVSPEEFKTKLVALDSKIEQISNQLANPDEQDHWEVAQQLKELNRNLADVKTAAQGLSEAGPQVTNAIFKQAGTTLTDALFALRGCANDPEQVTPGS</sequence>
<feature type="transmembrane region" description="Helical" evidence="1">
    <location>
        <begin position="20"/>
        <end position="42"/>
    </location>
</feature>
<reference evidence="2 3" key="1">
    <citation type="submission" date="2023-03" db="EMBL/GenBank/DDBJ databases">
        <title>Roseibium porphyridii sp. nov. and Roseibium rhodosorbium sp. nov. isolated from marine algae, Porphyridium cruentum and Rhodosorus marinus, respectively.</title>
        <authorList>
            <person name="Lee M.W."/>
            <person name="Choi B.J."/>
            <person name="Lee J.K."/>
            <person name="Choi D.G."/>
            <person name="Baek J.H."/>
            <person name="Bayburt H."/>
            <person name="Kim J.M."/>
            <person name="Han D.M."/>
            <person name="Kim K.H."/>
            <person name="Jeon C.O."/>
        </authorList>
    </citation>
    <scope>NUCLEOTIDE SEQUENCE [LARGE SCALE GENOMIC DNA]</scope>
    <source>
        <strain evidence="2 3">KMA01</strain>
    </source>
</reference>
<evidence type="ECO:0000256" key="1">
    <source>
        <dbReference type="SAM" id="Phobius"/>
    </source>
</evidence>
<dbReference type="EMBL" id="CP120863">
    <property type="protein sequence ID" value="WFE89064.1"/>
    <property type="molecule type" value="Genomic_DNA"/>
</dbReference>
<evidence type="ECO:0000313" key="3">
    <source>
        <dbReference type="Proteomes" id="UP001209803"/>
    </source>
</evidence>
<dbReference type="Proteomes" id="UP001209803">
    <property type="component" value="Chromosome"/>
</dbReference>
<organism evidence="2 3">
    <name type="scientific">Roseibium porphyridii</name>
    <dbReference type="NCBI Taxonomy" id="2866279"/>
    <lineage>
        <taxon>Bacteria</taxon>
        <taxon>Pseudomonadati</taxon>
        <taxon>Pseudomonadota</taxon>
        <taxon>Alphaproteobacteria</taxon>
        <taxon>Hyphomicrobiales</taxon>
        <taxon>Stappiaceae</taxon>
        <taxon>Roseibium</taxon>
    </lineage>
</organism>
<evidence type="ECO:0000313" key="2">
    <source>
        <dbReference type="EMBL" id="WFE89064.1"/>
    </source>
</evidence>
<keyword evidence="1" id="KW-0812">Transmembrane</keyword>
<protein>
    <recommendedName>
        <fullName evidence="4">Methyl-accepting chemotaxis protein</fullName>
    </recommendedName>
</protein>
<keyword evidence="1" id="KW-0472">Membrane</keyword>
<dbReference type="PROSITE" id="PS51257">
    <property type="entry name" value="PROKAR_LIPOPROTEIN"/>
    <property type="match status" value="1"/>
</dbReference>
<name>A0ABY8F3V0_9HYPH</name>
<accession>A0ABY8F3V0</accession>
<keyword evidence="3" id="KW-1185">Reference proteome</keyword>
<gene>
    <name evidence="2" type="ORF">K1718_23355</name>
</gene>
<evidence type="ECO:0008006" key="4">
    <source>
        <dbReference type="Google" id="ProtNLM"/>
    </source>
</evidence>
<proteinExistence type="predicted"/>
<keyword evidence="1" id="KW-1133">Transmembrane helix</keyword>